<name>A0ABQ1IJR4_9GAMM</name>
<dbReference type="Pfam" id="PF03537">
    <property type="entry name" value="Glyco_hydro_114"/>
    <property type="match status" value="1"/>
</dbReference>
<feature type="signal peptide" evidence="1">
    <location>
        <begin position="1"/>
        <end position="18"/>
    </location>
</feature>
<proteinExistence type="predicted"/>
<dbReference type="Proteomes" id="UP000646152">
    <property type="component" value="Unassembled WGS sequence"/>
</dbReference>
<dbReference type="PANTHER" id="PTHR35882:SF2">
    <property type="entry name" value="PELA"/>
    <property type="match status" value="1"/>
</dbReference>
<evidence type="ECO:0000313" key="4">
    <source>
        <dbReference type="Proteomes" id="UP000646152"/>
    </source>
</evidence>
<dbReference type="EMBL" id="BMKE01000012">
    <property type="protein sequence ID" value="GGB44710.1"/>
    <property type="molecule type" value="Genomic_DNA"/>
</dbReference>
<keyword evidence="4" id="KW-1185">Reference proteome</keyword>
<evidence type="ECO:0000259" key="2">
    <source>
        <dbReference type="Pfam" id="PF03537"/>
    </source>
</evidence>
<gene>
    <name evidence="3" type="primary">pelA</name>
    <name evidence="3" type="ORF">GCM10011502_17520</name>
</gene>
<dbReference type="InterPro" id="IPR004352">
    <property type="entry name" value="GH114_TIM-barrel"/>
</dbReference>
<dbReference type="InterPro" id="IPR016925">
    <property type="entry name" value="UCP029570"/>
</dbReference>
<dbReference type="CDD" id="cd10922">
    <property type="entry name" value="CE4_PelA_like_C"/>
    <property type="match status" value="1"/>
</dbReference>
<dbReference type="SUPFAM" id="SSF51445">
    <property type="entry name" value="(Trans)glycosidases"/>
    <property type="match status" value="1"/>
</dbReference>
<sequence>MRLFIWALLPSLFVQVIAAERSVNSIAFYYDSIDSVRELMSYDRVVVTPTLITPRQIETLHKSGTQVFAYLSVGEFAGKILPASLSLLSPVQNTNWQSHVMDLSASAWQEHLVKQASQYLSQGFNGLFLDTLDSYYLFAEQEVEQGNQQQALVQIVKALAELNTEPKLILNRGFEVMEQVSVLVDAVAAESLYHGYDPVSDSYRDISATDREWLTNQLNKVKALDLEVIVIDYIPGSERAAQKRAARRLLSEGYTPYISDGLLYQFGVSTIEPIARRVLGFYDGTQDSYNRSWCHRQIAMPIEYQGYVPECLDINTIDFNRLDINRYAAIVVWLEEHIYNQQPQLQAWLAQQLNVRPMLFLGALPTLPAFRAQLGIQEAGDLQGRVKLAQGHDWLKSANSIAFSEFESYSKWVSSKSEVEILLGVTDETQDTSGLLFRAPWGGAALSPFPKATLGNDKAVWLVDPFRLLDVTLNLPAIPAADVTTESGRRILTSHVDGDGFPSIAWFPGKPYTAEVLLEHVFKPFQIPQTVSVIEGEISKQGLYPEKSAELEAIARHIFALPNIEVASHTFSHPFFWGETSAIREKQYGDNLPIPDYEVDFHKEITGSVDYINRQLAPKHKKASLILWSGAADPDENILEIAEQANLLNVNGGNTYVVRGDNSLAQIFPTIAWYPSAVQVYAPILNENFYTREWTESFDGYRRVIETFELLGSPRRLKTIGIYYHMYSGTYPASLQAVKDVYAWAVQQKVTPLYLSEYAKRARTLYETGLARTLDGEWLVTSSGIKSLRLPHRLGTPVMEKSTIAGWENSEDGKYLILSEARTPLVLSSHDDQSVRLKNANGKLLKWQRVDHVIQWSIHSHVPLEFELTHAETCKQSGSATLHQTSMGENTVRYSSNKAGLFSGVLRC</sequence>
<keyword evidence="1" id="KW-0732">Signal</keyword>
<evidence type="ECO:0000313" key="3">
    <source>
        <dbReference type="EMBL" id="GGB44710.1"/>
    </source>
</evidence>
<reference evidence="4" key="1">
    <citation type="journal article" date="2019" name="Int. J. Syst. Evol. Microbiol.">
        <title>The Global Catalogue of Microorganisms (GCM) 10K type strain sequencing project: providing services to taxonomists for standard genome sequencing and annotation.</title>
        <authorList>
            <consortium name="The Broad Institute Genomics Platform"/>
            <consortium name="The Broad Institute Genome Sequencing Center for Infectious Disease"/>
            <person name="Wu L."/>
            <person name="Ma J."/>
        </authorList>
    </citation>
    <scope>NUCLEOTIDE SEQUENCE [LARGE SCALE GENOMIC DNA]</scope>
    <source>
        <strain evidence="4">CGMCC 1.15923</strain>
    </source>
</reference>
<dbReference type="RefSeq" id="WP_188629735.1">
    <property type="nucleotide sequence ID" value="NZ_BMKE01000012.1"/>
</dbReference>
<feature type="domain" description="Glycoside-hydrolase family GH114 TIM-barrel" evidence="2">
    <location>
        <begin position="54"/>
        <end position="261"/>
    </location>
</feature>
<dbReference type="PIRSF" id="PIRSF029570">
    <property type="entry name" value="UCP029570"/>
    <property type="match status" value="1"/>
</dbReference>
<accession>A0ABQ1IJR4</accession>
<dbReference type="InterPro" id="IPR013785">
    <property type="entry name" value="Aldolase_TIM"/>
</dbReference>
<dbReference type="InterPro" id="IPR017853">
    <property type="entry name" value="GH"/>
</dbReference>
<dbReference type="PANTHER" id="PTHR35882">
    <property type="entry name" value="PELA"/>
    <property type="match status" value="1"/>
</dbReference>
<dbReference type="Gene3D" id="3.20.20.70">
    <property type="entry name" value="Aldolase class I"/>
    <property type="match status" value="1"/>
</dbReference>
<comment type="caution">
    <text evidence="3">The sequence shown here is derived from an EMBL/GenBank/DDBJ whole genome shotgun (WGS) entry which is preliminary data.</text>
</comment>
<organism evidence="3 4">
    <name type="scientific">Oceanisphaera marina</name>
    <dbReference type="NCBI Taxonomy" id="2017550"/>
    <lineage>
        <taxon>Bacteria</taxon>
        <taxon>Pseudomonadati</taxon>
        <taxon>Pseudomonadota</taxon>
        <taxon>Gammaproteobacteria</taxon>
        <taxon>Aeromonadales</taxon>
        <taxon>Aeromonadaceae</taxon>
        <taxon>Oceanisphaera</taxon>
    </lineage>
</organism>
<feature type="chain" id="PRO_5045708378" description="Glycoside-hydrolase family GH114 TIM-barrel domain-containing protein" evidence="1">
    <location>
        <begin position="19"/>
        <end position="908"/>
    </location>
</feature>
<protein>
    <recommendedName>
        <fullName evidence="2">Glycoside-hydrolase family GH114 TIM-barrel domain-containing protein</fullName>
    </recommendedName>
</protein>
<evidence type="ECO:0000256" key="1">
    <source>
        <dbReference type="SAM" id="SignalP"/>
    </source>
</evidence>